<feature type="region of interest" description="Disordered" evidence="1">
    <location>
        <begin position="210"/>
        <end position="278"/>
    </location>
</feature>
<feature type="compositionally biased region" description="Polar residues" evidence="1">
    <location>
        <begin position="260"/>
        <end position="278"/>
    </location>
</feature>
<organism evidence="2 3">
    <name type="scientific">Monilinia laxa</name>
    <name type="common">Brown rot fungus</name>
    <name type="synonym">Sclerotinia laxa</name>
    <dbReference type="NCBI Taxonomy" id="61186"/>
    <lineage>
        <taxon>Eukaryota</taxon>
        <taxon>Fungi</taxon>
        <taxon>Dikarya</taxon>
        <taxon>Ascomycota</taxon>
        <taxon>Pezizomycotina</taxon>
        <taxon>Leotiomycetes</taxon>
        <taxon>Helotiales</taxon>
        <taxon>Sclerotiniaceae</taxon>
        <taxon>Monilinia</taxon>
    </lineage>
</organism>
<dbReference type="OrthoDB" id="3540363at2759"/>
<dbReference type="EMBL" id="VIGI01000018">
    <property type="protein sequence ID" value="KAB8290157.1"/>
    <property type="molecule type" value="Genomic_DNA"/>
</dbReference>
<sequence>MTFLSLVPEPVPIKVPMPPVLAPEAHNPRVTIVRAPQDFVDAAASQETPHARPADAPALVRPEFRPQDPIGLDLLLIGFRHAIGVWQIVITTGRLTESWAELASRKHKEWTAPAPSSPTLPDPVQESWVEMTSRKHKELKVVEASKEKDLAEIAPVTPTKPREARFLKERARLREIEGLDIQSQVSSLIYARKVKAGALVPFKKVGTTMEAKKKDIPSSPSVKVLPQRSRVHSKEPTSVLEQATQRPKQSLLGSFPIQDFSENSSTPAEPRQTISPSKVRINTETLISRIQELRRASFASEKPKPIQNIMDESFDDYDFASEYNDVEPVVPTHWQD</sequence>
<feature type="compositionally biased region" description="Polar residues" evidence="1">
    <location>
        <begin position="239"/>
        <end position="252"/>
    </location>
</feature>
<reference evidence="2 3" key="1">
    <citation type="submission" date="2019-06" db="EMBL/GenBank/DDBJ databases">
        <title>Genome Sequence of the Brown Rot Fungal Pathogen Monilinia laxa.</title>
        <authorList>
            <person name="De Miccolis Angelini R.M."/>
            <person name="Landi L."/>
            <person name="Abate D."/>
            <person name="Pollastro S."/>
            <person name="Romanazzi G."/>
            <person name="Faretra F."/>
        </authorList>
    </citation>
    <scope>NUCLEOTIDE SEQUENCE [LARGE SCALE GENOMIC DNA]</scope>
    <source>
        <strain evidence="2 3">Mlax316</strain>
    </source>
</reference>
<protein>
    <submittedName>
        <fullName evidence="2">Uncharacterized protein</fullName>
    </submittedName>
</protein>
<gene>
    <name evidence="2" type="ORF">EYC80_011026</name>
</gene>
<accession>A0A5N6JNR5</accession>
<dbReference type="AlphaFoldDB" id="A0A5N6JNR5"/>
<evidence type="ECO:0000256" key="1">
    <source>
        <dbReference type="SAM" id="MobiDB-lite"/>
    </source>
</evidence>
<dbReference type="Proteomes" id="UP000326757">
    <property type="component" value="Unassembled WGS sequence"/>
</dbReference>
<evidence type="ECO:0000313" key="3">
    <source>
        <dbReference type="Proteomes" id="UP000326757"/>
    </source>
</evidence>
<evidence type="ECO:0000313" key="2">
    <source>
        <dbReference type="EMBL" id="KAB8290157.1"/>
    </source>
</evidence>
<comment type="caution">
    <text evidence="2">The sequence shown here is derived from an EMBL/GenBank/DDBJ whole genome shotgun (WGS) entry which is preliminary data.</text>
</comment>
<name>A0A5N6JNR5_MONLA</name>
<proteinExistence type="predicted"/>
<keyword evidence="3" id="KW-1185">Reference proteome</keyword>